<name>A0A7C2FPN3_9CREN</name>
<dbReference type="Gene3D" id="3.30.1330.80">
    <property type="entry name" value="Hypothetical protein, similar to alpha- acetolactate decarboxylase, domain 2"/>
    <property type="match status" value="1"/>
</dbReference>
<dbReference type="SUPFAM" id="SSF117856">
    <property type="entry name" value="AF0104/ALDC/Ptd012-like"/>
    <property type="match status" value="1"/>
</dbReference>
<reference evidence="2" key="1">
    <citation type="journal article" date="2020" name="mSystems">
        <title>Genome- and Community-Level Interaction Insights into Carbon Utilization and Element Cycling Functions of Hydrothermarchaeota in Hydrothermal Sediment.</title>
        <authorList>
            <person name="Zhou Z."/>
            <person name="Liu Y."/>
            <person name="Xu W."/>
            <person name="Pan J."/>
            <person name="Luo Z.H."/>
            <person name="Li M."/>
        </authorList>
    </citation>
    <scope>NUCLEOTIDE SEQUENCE [LARGE SCALE GENOMIC DNA]</scope>
    <source>
        <strain evidence="2">SpSt-23</strain>
    </source>
</reference>
<dbReference type="Pfam" id="PF03479">
    <property type="entry name" value="PCC"/>
    <property type="match status" value="1"/>
</dbReference>
<proteinExistence type="predicted"/>
<dbReference type="InterPro" id="IPR005175">
    <property type="entry name" value="PPC_dom"/>
</dbReference>
<protein>
    <submittedName>
        <fullName evidence="2">DNA-binding protein</fullName>
    </submittedName>
</protein>
<keyword evidence="2" id="KW-0238">DNA-binding</keyword>
<accession>A0A7C2FPN3</accession>
<sequence>MRAQAFKIAEGEEVSGAILSRLKEFNLRNGFLTGIGGLEYAEIGVYNPATRSYEVYRHRAGSGEILEVGALQGNYLLKPDGELSLHLHAVIGSGKGVFTGHLLTGVVKPMLEVFAVEIDTDLSKIFTHRWLK</sequence>
<dbReference type="AlphaFoldDB" id="A0A7C2FPN3"/>
<comment type="caution">
    <text evidence="2">The sequence shown here is derived from an EMBL/GenBank/DDBJ whole genome shotgun (WGS) entry which is preliminary data.</text>
</comment>
<dbReference type="CDD" id="cd11378">
    <property type="entry name" value="DUF296"/>
    <property type="match status" value="1"/>
</dbReference>
<evidence type="ECO:0000313" key="2">
    <source>
        <dbReference type="EMBL" id="HEF87719.1"/>
    </source>
</evidence>
<gene>
    <name evidence="2" type="ORF">ENP55_05460</name>
</gene>
<dbReference type="GO" id="GO:0003677">
    <property type="term" value="F:DNA binding"/>
    <property type="evidence" value="ECO:0007669"/>
    <property type="project" value="UniProtKB-KW"/>
</dbReference>
<organism evidence="2">
    <name type="scientific">Thermosphaera aggregans</name>
    <dbReference type="NCBI Taxonomy" id="54254"/>
    <lineage>
        <taxon>Archaea</taxon>
        <taxon>Thermoproteota</taxon>
        <taxon>Thermoprotei</taxon>
        <taxon>Desulfurococcales</taxon>
        <taxon>Desulfurococcaceae</taxon>
        <taxon>Thermosphaera</taxon>
    </lineage>
</organism>
<feature type="domain" description="PPC" evidence="1">
    <location>
        <begin position="1"/>
        <end position="132"/>
    </location>
</feature>
<evidence type="ECO:0000259" key="1">
    <source>
        <dbReference type="PROSITE" id="PS51742"/>
    </source>
</evidence>
<dbReference type="EMBL" id="DSJT01000029">
    <property type="protein sequence ID" value="HEF87719.1"/>
    <property type="molecule type" value="Genomic_DNA"/>
</dbReference>
<dbReference type="PROSITE" id="PS51742">
    <property type="entry name" value="PPC"/>
    <property type="match status" value="1"/>
</dbReference>